<sequence length="189" mass="20879">MATALTTLNRESELSYAYLHAIASHAGVNCKTSNRHDDNAGIDAMLTGWEPFPNGGSLTEVDIKVQLKASIKTPFDDGDSLSYFLSGTQQYDDLRRETHASPRILAVLFLPPKAEDWLTHSHEQLVLRKCAYWVSLRGAPPTDNHAGVTVKIPKKQVFDGIGLMRLMASISRREIPSYSAPAHRVPHGD</sequence>
<reference evidence="2 3" key="1">
    <citation type="submission" date="2016-01" db="EMBL/GenBank/DDBJ databases">
        <authorList>
            <person name="Oliw E.H."/>
        </authorList>
    </citation>
    <scope>NUCLEOTIDE SEQUENCE [LARGE SCALE GENOMIC DNA]</scope>
    <source>
        <strain evidence="2">LMG 27134</strain>
    </source>
</reference>
<accession>A0A158J6Q0</accession>
<proteinExistence type="predicted"/>
<gene>
    <name evidence="2" type="ORF">AWB69_07247</name>
</gene>
<dbReference type="Pfam" id="PF14280">
    <property type="entry name" value="DUF4365"/>
    <property type="match status" value="1"/>
</dbReference>
<dbReference type="RefSeq" id="WP_062091432.1">
    <property type="nucleotide sequence ID" value="NZ_FCOK02000073.1"/>
</dbReference>
<dbReference type="OrthoDB" id="516854at2"/>
<organism evidence="2 3">
    <name type="scientific">Caballeronia udeis</name>
    <dbReference type="NCBI Taxonomy" id="1232866"/>
    <lineage>
        <taxon>Bacteria</taxon>
        <taxon>Pseudomonadati</taxon>
        <taxon>Pseudomonadota</taxon>
        <taxon>Betaproteobacteria</taxon>
        <taxon>Burkholderiales</taxon>
        <taxon>Burkholderiaceae</taxon>
        <taxon>Caballeronia</taxon>
    </lineage>
</organism>
<name>A0A158J6Q0_9BURK</name>
<protein>
    <recommendedName>
        <fullName evidence="1">DUF4365 domain-containing protein</fullName>
    </recommendedName>
</protein>
<dbReference type="AlphaFoldDB" id="A0A158J6Q0"/>
<evidence type="ECO:0000313" key="2">
    <source>
        <dbReference type="EMBL" id="SAL64445.1"/>
    </source>
</evidence>
<dbReference type="EMBL" id="FCOK02000073">
    <property type="protein sequence ID" value="SAL64445.1"/>
    <property type="molecule type" value="Genomic_DNA"/>
</dbReference>
<dbReference type="Proteomes" id="UP000054683">
    <property type="component" value="Unassembled WGS sequence"/>
</dbReference>
<dbReference type="InterPro" id="IPR025375">
    <property type="entry name" value="DUF4365"/>
</dbReference>
<feature type="domain" description="DUF4365" evidence="1">
    <location>
        <begin position="13"/>
        <end position="168"/>
    </location>
</feature>
<evidence type="ECO:0000259" key="1">
    <source>
        <dbReference type="Pfam" id="PF14280"/>
    </source>
</evidence>
<evidence type="ECO:0000313" key="3">
    <source>
        <dbReference type="Proteomes" id="UP000054683"/>
    </source>
</evidence>